<feature type="domain" description="Excalibur calcium-binding" evidence="2">
    <location>
        <begin position="15"/>
        <end position="42"/>
    </location>
</feature>
<evidence type="ECO:0000313" key="3">
    <source>
        <dbReference type="EMBL" id="MYC96658.1"/>
    </source>
</evidence>
<protein>
    <submittedName>
        <fullName evidence="3">Excalibur calcium-binding domain-containing protein</fullName>
    </submittedName>
</protein>
<comment type="caution">
    <text evidence="3">The sequence shown here is derived from an EMBL/GenBank/DDBJ whole genome shotgun (WGS) entry which is preliminary data.</text>
</comment>
<dbReference type="EMBL" id="VXMH01000094">
    <property type="protein sequence ID" value="MYC96658.1"/>
    <property type="molecule type" value="Genomic_DNA"/>
</dbReference>
<dbReference type="InterPro" id="IPR008613">
    <property type="entry name" value="Excalibur_Ca-bd_domain"/>
</dbReference>
<evidence type="ECO:0000259" key="2">
    <source>
        <dbReference type="Pfam" id="PF05901"/>
    </source>
</evidence>
<proteinExistence type="predicted"/>
<reference evidence="3" key="1">
    <citation type="submission" date="2019-09" db="EMBL/GenBank/DDBJ databases">
        <title>Characterisation of the sponge microbiome using genome-centric metagenomics.</title>
        <authorList>
            <person name="Engelberts J.P."/>
            <person name="Robbins S.J."/>
            <person name="De Goeij J.M."/>
            <person name="Aranda M."/>
            <person name="Bell S.C."/>
            <person name="Webster N.S."/>
        </authorList>
    </citation>
    <scope>NUCLEOTIDE SEQUENCE</scope>
    <source>
        <strain evidence="3">SB0661_bin_32</strain>
    </source>
</reference>
<dbReference type="AlphaFoldDB" id="A0A6B1DAA0"/>
<accession>A0A6B1DAA0</accession>
<evidence type="ECO:0000256" key="1">
    <source>
        <dbReference type="SAM" id="MobiDB-lite"/>
    </source>
</evidence>
<feature type="compositionally biased region" description="Basic and acidic residues" evidence="1">
    <location>
        <begin position="34"/>
        <end position="45"/>
    </location>
</feature>
<sequence>MTAQTTRPTLRPDTNAREHGIAPVPRGHSACQKMNDRDNDGILGE</sequence>
<name>A0A6B1DAA0_9CHLR</name>
<feature type="region of interest" description="Disordered" evidence="1">
    <location>
        <begin position="1"/>
        <end position="45"/>
    </location>
</feature>
<dbReference type="Pfam" id="PF05901">
    <property type="entry name" value="Excalibur"/>
    <property type="match status" value="1"/>
</dbReference>
<organism evidence="3">
    <name type="scientific">Caldilineaceae bacterium SB0661_bin_32</name>
    <dbReference type="NCBI Taxonomy" id="2605255"/>
    <lineage>
        <taxon>Bacteria</taxon>
        <taxon>Bacillati</taxon>
        <taxon>Chloroflexota</taxon>
        <taxon>Caldilineae</taxon>
        <taxon>Caldilineales</taxon>
        <taxon>Caldilineaceae</taxon>
    </lineage>
</organism>
<gene>
    <name evidence="3" type="ORF">F4X14_16960</name>
</gene>